<dbReference type="GO" id="GO:0005634">
    <property type="term" value="C:nucleus"/>
    <property type="evidence" value="ECO:0007669"/>
    <property type="project" value="UniProtKB-SubCell"/>
</dbReference>
<dbReference type="Pfam" id="PF11923">
    <property type="entry name" value="NFACT-C"/>
    <property type="match status" value="1"/>
</dbReference>
<dbReference type="Gene3D" id="2.30.310.10">
    <property type="entry name" value="ibrinogen binding protein from staphylococcus aureus domain"/>
    <property type="match status" value="1"/>
</dbReference>
<evidence type="ECO:0000313" key="14">
    <source>
        <dbReference type="EMBL" id="KAF3844991.1"/>
    </source>
</evidence>
<feature type="coiled-coil region" evidence="10">
    <location>
        <begin position="414"/>
        <end position="451"/>
    </location>
</feature>
<dbReference type="AlphaFoldDB" id="A0A7J5Y7H8"/>
<evidence type="ECO:0000256" key="3">
    <source>
        <dbReference type="ARBA" id="ARBA00008318"/>
    </source>
</evidence>
<evidence type="ECO:0000259" key="12">
    <source>
        <dbReference type="Pfam" id="PF05670"/>
    </source>
</evidence>
<dbReference type="PANTHER" id="PTHR15239">
    <property type="entry name" value="NUCLEAR EXPORT MEDIATOR FACTOR NEMF"/>
    <property type="match status" value="1"/>
</dbReference>
<feature type="compositionally biased region" description="Pro residues" evidence="11">
    <location>
        <begin position="970"/>
        <end position="980"/>
    </location>
</feature>
<dbReference type="GO" id="GO:0043023">
    <property type="term" value="F:ribosomal large subunit binding"/>
    <property type="evidence" value="ECO:0007669"/>
    <property type="project" value="TreeGrafter"/>
</dbReference>
<proteinExistence type="inferred from homology"/>
<feature type="domain" description="NFACT protein C-terminal" evidence="13">
    <location>
        <begin position="1028"/>
        <end position="1111"/>
    </location>
</feature>
<evidence type="ECO:0000256" key="6">
    <source>
        <dbReference type="ARBA" id="ARBA00023242"/>
    </source>
</evidence>
<keyword evidence="15" id="KW-1185">Reference proteome</keyword>
<protein>
    <recommendedName>
        <fullName evidence="8">Ribosome quality control complex subunit NEMF</fullName>
    </recommendedName>
    <alternativeName>
        <fullName evidence="9">Nuclear export mediator factor</fullName>
    </alternativeName>
</protein>
<evidence type="ECO:0000256" key="9">
    <source>
        <dbReference type="ARBA" id="ARBA00076869"/>
    </source>
</evidence>
<dbReference type="EMBL" id="JAAKFY010000015">
    <property type="protein sequence ID" value="KAF3844991.1"/>
    <property type="molecule type" value="Genomic_DNA"/>
</dbReference>
<evidence type="ECO:0000259" key="13">
    <source>
        <dbReference type="Pfam" id="PF11923"/>
    </source>
</evidence>
<organism evidence="14 15">
    <name type="scientific">Dissostichus mawsoni</name>
    <name type="common">Antarctic cod</name>
    <dbReference type="NCBI Taxonomy" id="36200"/>
    <lineage>
        <taxon>Eukaryota</taxon>
        <taxon>Metazoa</taxon>
        <taxon>Chordata</taxon>
        <taxon>Craniata</taxon>
        <taxon>Vertebrata</taxon>
        <taxon>Euteleostomi</taxon>
        <taxon>Actinopterygii</taxon>
        <taxon>Neopterygii</taxon>
        <taxon>Teleostei</taxon>
        <taxon>Neoteleostei</taxon>
        <taxon>Acanthomorphata</taxon>
        <taxon>Eupercaria</taxon>
        <taxon>Perciformes</taxon>
        <taxon>Notothenioidei</taxon>
        <taxon>Nototheniidae</taxon>
        <taxon>Dissostichus</taxon>
    </lineage>
</organism>
<evidence type="ECO:0000256" key="1">
    <source>
        <dbReference type="ARBA" id="ARBA00004123"/>
    </source>
</evidence>
<evidence type="ECO:0000256" key="11">
    <source>
        <dbReference type="SAM" id="MobiDB-lite"/>
    </source>
</evidence>
<feature type="compositionally biased region" description="Basic and acidic residues" evidence="11">
    <location>
        <begin position="884"/>
        <end position="899"/>
    </location>
</feature>
<dbReference type="Pfam" id="PF05833">
    <property type="entry name" value="NFACT_N"/>
    <property type="match status" value="1"/>
</dbReference>
<dbReference type="Proteomes" id="UP000518266">
    <property type="component" value="Unassembled WGS sequence"/>
</dbReference>
<evidence type="ECO:0000256" key="10">
    <source>
        <dbReference type="SAM" id="Coils"/>
    </source>
</evidence>
<feature type="compositionally biased region" description="Acidic residues" evidence="11">
    <location>
        <begin position="803"/>
        <end position="816"/>
    </location>
</feature>
<evidence type="ECO:0000313" key="15">
    <source>
        <dbReference type="Proteomes" id="UP000518266"/>
    </source>
</evidence>
<sequence length="1121" mass="126465">MVWQCASVGDGKRRQSGDREGHLWSWYYHVELGQLCRVMRDVPSDERLCYMLHVLERVRRHSGALYQRVEMYSVWGGLEYTLRHEPKSPSFRPFCCNFNFSVTMKTRFTTMDIRAVIAEINANYIGMRVNNVYDIDNKTYLIRLQKPDFKAIILIESGTRIHSTDFEWPKNMMPSGFAMKCRKHLKSRRLTQVKQLGIDRIVDLQFGSDEAAYHLIIELYDRGNVILADHEYTILNLLRFRTAEAEEDVKIAVRERYPVENARPPEPLISLERLTEILSKATNGEQVKKVLNPHLTYGATLIEHSLIEAGLLGSVKIDSQVDAAQVAPKILEALQTAETYMEKTENFSGKMCCIHKLCFVLFKGYIIQKSDKKPSLTPGKPTEELLTYDEFHPFLFAQHANSPYLEFDTFDKAVDEFFSKMESQRIDMKALQQEKQAMKKLDNVKKDHVQRLEALHQAQEVDRVKGELVEMNLPVVERALQVVRSALANQVDWTEIGTIVKDAQAAGDPVACAIKDLKLKTNHITMLLKNPYVSEEDQEEEEKKDAVEEKGKKNKNKDKGQNKKLQGNKPMLVDVDLGLSAYANAKKYYDFKRTAEKKEHKTIEAAGKAMKSAEKKTQKTLKEVQTVTTIQKARKVYCSCGSSAQRIIIIAGRDQQQNEIIVKRYLRAGDIYVHADLHGATSCVIKNPSGIPVPPRTLTETGTMSVCYSAAWDAKIVTSAWWVHHHQVSKTAPTGEYLTTGSFMIRGKKNFLPPSYLIMGFGFLFKVDEDSVSRHRGERKVKTIEEDMEDVSSRAAELLEEGEELIGDDSSNEDQGEERAAGDGEVDEKIKKADDGASELAAVPEEENMEEGDGDSEEEKEMKTEESEEFSFPDTTISLSHLQPSREDKKKKQKQEVDQGSKGGGVPSLPQPKRGQKNKLKKIKEKYKDQDDEDRELMMQLLGSAGSTKEEKDKGKKGKKGKGKDETVRKPPPQKPPPKPRTVEAAVKKTETGGEEGDEEKQPGEEGGAAEQEDKEDDLDQDNPGAEEAETLLTSLSGQPHPEDVLLFAVPVCAPYTALTNYKHKVKLTPGAQKKESFMKARDASTREKDLLRSVKDTDLSRNMPGKVKVSAPNLLAAKKK</sequence>
<keyword evidence="6" id="KW-0539">Nucleus</keyword>
<feature type="compositionally biased region" description="Acidic residues" evidence="11">
    <location>
        <begin position="1011"/>
        <end position="1030"/>
    </location>
</feature>
<feature type="compositionally biased region" description="Basic residues" evidence="11">
    <location>
        <begin position="914"/>
        <end position="925"/>
    </location>
</feature>
<feature type="region of interest" description="Disordered" evidence="11">
    <location>
        <begin position="1096"/>
        <end position="1121"/>
    </location>
</feature>
<feature type="compositionally biased region" description="Acidic residues" evidence="11">
    <location>
        <begin position="844"/>
        <end position="859"/>
    </location>
</feature>
<evidence type="ECO:0000256" key="4">
    <source>
        <dbReference type="ARBA" id="ARBA00022490"/>
    </source>
</evidence>
<evidence type="ECO:0000256" key="7">
    <source>
        <dbReference type="ARBA" id="ARBA00062982"/>
    </source>
</evidence>
<comment type="similarity">
    <text evidence="3">Belongs to the NEMF family.</text>
</comment>
<comment type="caution">
    <text evidence="14">The sequence shown here is derived from an EMBL/GenBank/DDBJ whole genome shotgun (WGS) entry which is preliminary data.</text>
</comment>
<dbReference type="FunFam" id="2.30.310.10:FF:000001">
    <property type="entry name" value="Nuclear export mediator factor Nemf"/>
    <property type="match status" value="1"/>
</dbReference>
<comment type="subcellular location">
    <subcellularLocation>
        <location evidence="2">Cytoplasm</location>
    </subcellularLocation>
    <subcellularLocation>
        <location evidence="1">Nucleus</location>
    </subcellularLocation>
</comment>
<evidence type="ECO:0000256" key="8">
    <source>
        <dbReference type="ARBA" id="ARBA00071447"/>
    </source>
</evidence>
<feature type="region of interest" description="Disordered" evidence="11">
    <location>
        <begin position="533"/>
        <end position="567"/>
    </location>
</feature>
<dbReference type="PANTHER" id="PTHR15239:SF6">
    <property type="entry name" value="RIBOSOME QUALITY CONTROL COMPLEX SUBUNIT NEMF"/>
    <property type="match status" value="1"/>
</dbReference>
<dbReference type="GO" id="GO:0005737">
    <property type="term" value="C:cytoplasm"/>
    <property type="evidence" value="ECO:0007669"/>
    <property type="project" value="UniProtKB-SubCell"/>
</dbReference>
<dbReference type="InterPro" id="IPR051608">
    <property type="entry name" value="RQC_Subunit_NEMF"/>
</dbReference>
<dbReference type="GO" id="GO:0140708">
    <property type="term" value="P:CAT tailing"/>
    <property type="evidence" value="ECO:0007669"/>
    <property type="project" value="UniProtKB-ARBA"/>
</dbReference>
<accession>A0A7J5Y7H8</accession>
<keyword evidence="5 10" id="KW-0175">Coiled coil</keyword>
<reference evidence="14 15" key="1">
    <citation type="submission" date="2020-03" db="EMBL/GenBank/DDBJ databases">
        <title>Dissostichus mawsoni Genome sequencing and assembly.</title>
        <authorList>
            <person name="Park H."/>
        </authorList>
    </citation>
    <scope>NUCLEOTIDE SEQUENCE [LARGE SCALE GENOMIC DNA]</scope>
    <source>
        <strain evidence="14">DM0001</strain>
        <tissue evidence="14">Muscle</tissue>
    </source>
</reference>
<feature type="compositionally biased region" description="Polar residues" evidence="11">
    <location>
        <begin position="873"/>
        <end position="883"/>
    </location>
</feature>
<evidence type="ECO:0000256" key="5">
    <source>
        <dbReference type="ARBA" id="ARBA00023054"/>
    </source>
</evidence>
<feature type="domain" description="NFACT RNA-binding" evidence="12">
    <location>
        <begin position="643"/>
        <end position="747"/>
    </location>
</feature>
<keyword evidence="4" id="KW-0963">Cytoplasm</keyword>
<dbReference type="OrthoDB" id="207084at2759"/>
<gene>
    <name evidence="14" type="ORF">F7725_008154</name>
</gene>
<feature type="compositionally biased region" description="Basic and acidic residues" evidence="11">
    <location>
        <begin position="541"/>
        <end position="561"/>
    </location>
</feature>
<feature type="compositionally biased region" description="Basic and acidic residues" evidence="11">
    <location>
        <begin position="817"/>
        <end position="835"/>
    </location>
</feature>
<evidence type="ECO:0000256" key="2">
    <source>
        <dbReference type="ARBA" id="ARBA00004496"/>
    </source>
</evidence>
<comment type="subunit">
    <text evidence="7">Component of the ribosome quality control complex (RQC), composed of the E3 ubiquitin ligase LTN1, TCF25 and NEMF associated with the 60S ribosomal subunit. The complex probably also contains VCP/p97 and its ubiquitin-binding cofactors. Interacts (via its N-terminus) with XPO1.</text>
</comment>
<feature type="region of interest" description="Disordered" evidence="11">
    <location>
        <begin position="803"/>
        <end position="1039"/>
    </location>
</feature>
<dbReference type="InterPro" id="IPR008532">
    <property type="entry name" value="NFACT_RNA-bd"/>
</dbReference>
<dbReference type="Pfam" id="PF05670">
    <property type="entry name" value="NFACT-R_1"/>
    <property type="match status" value="1"/>
</dbReference>
<name>A0A7J5Y7H8_DISMA</name>
<dbReference type="InterPro" id="IPR021846">
    <property type="entry name" value="NFACT-C"/>
</dbReference>
<dbReference type="GO" id="GO:1990112">
    <property type="term" value="C:RQC complex"/>
    <property type="evidence" value="ECO:0007669"/>
    <property type="project" value="TreeGrafter"/>
</dbReference>
<dbReference type="GO" id="GO:0000049">
    <property type="term" value="F:tRNA binding"/>
    <property type="evidence" value="ECO:0007669"/>
    <property type="project" value="TreeGrafter"/>
</dbReference>